<dbReference type="PANTHER" id="PTHR13847">
    <property type="entry name" value="SARCOSINE DEHYDROGENASE-RELATED"/>
    <property type="match status" value="1"/>
</dbReference>
<accession>A0ABM3ZRX9</accession>
<keyword evidence="2" id="KW-1185">Reference proteome</keyword>
<organism evidence="2 3">
    <name type="scientific">Ziziphus jujuba</name>
    <name type="common">Chinese jujube</name>
    <name type="synonym">Ziziphus sativa</name>
    <dbReference type="NCBI Taxonomy" id="326968"/>
    <lineage>
        <taxon>Eukaryota</taxon>
        <taxon>Viridiplantae</taxon>
        <taxon>Streptophyta</taxon>
        <taxon>Embryophyta</taxon>
        <taxon>Tracheophyta</taxon>
        <taxon>Spermatophyta</taxon>
        <taxon>Magnoliopsida</taxon>
        <taxon>eudicotyledons</taxon>
        <taxon>Gunneridae</taxon>
        <taxon>Pentapetalae</taxon>
        <taxon>rosids</taxon>
        <taxon>fabids</taxon>
        <taxon>Rosales</taxon>
        <taxon>Rhamnaceae</taxon>
        <taxon>Paliureae</taxon>
        <taxon>Ziziphus</taxon>
    </lineage>
</organism>
<evidence type="ECO:0000256" key="1">
    <source>
        <dbReference type="ARBA" id="ARBA00023002"/>
    </source>
</evidence>
<dbReference type="InterPro" id="IPR036188">
    <property type="entry name" value="FAD/NAD-bd_sf"/>
</dbReference>
<reference evidence="3" key="1">
    <citation type="submission" date="2025-08" db="UniProtKB">
        <authorList>
            <consortium name="RefSeq"/>
        </authorList>
    </citation>
    <scope>IDENTIFICATION</scope>
    <source>
        <tissue evidence="3">Seedling</tissue>
    </source>
</reference>
<name>A0ABM3ZRX9_ZIZJJ</name>
<dbReference type="SUPFAM" id="SSF51905">
    <property type="entry name" value="FAD/NAD(P)-binding domain"/>
    <property type="match status" value="1"/>
</dbReference>
<dbReference type="GeneID" id="132799431"/>
<proteinExistence type="predicted"/>
<gene>
    <name evidence="3" type="primary">LOC132799431</name>
</gene>
<dbReference type="Gene3D" id="3.50.50.60">
    <property type="entry name" value="FAD/NAD(P)-binding domain"/>
    <property type="match status" value="1"/>
</dbReference>
<sequence length="305" mass="34286">MALKLHCELASLTLWPTSRASPENHFCCQSGKLHRIEQLHFYGPVRIRYLHVLDGLDLSVAVVDKAVPCSGDSYGWYKKPLALIFGIWQSDVTGFGRCWLRVYMNRAWILFNIWVGRIKEASELVELLRDAGLRAEYLFLCWVKSRISVWLTGIFASEDRYVQFFYDPVTSLLRYHSSEEVIAVKDSKHTLYSKKAIVVAADCWSRSLMHDLFRESEIVLDAPEKPQKGHQLVLENFDSLKVNHVPDGKPVIGFVPGLANVFLATGHEGGGLSMALGTADMEADMVLGNSEKVDSATSAVQGRYC</sequence>
<dbReference type="RefSeq" id="XP_060667234.1">
    <property type="nucleotide sequence ID" value="XM_060811251.1"/>
</dbReference>
<evidence type="ECO:0000313" key="3">
    <source>
        <dbReference type="RefSeq" id="XP_060667234.1"/>
    </source>
</evidence>
<protein>
    <submittedName>
        <fullName evidence="3">Uncharacterized protein LOC132799431</fullName>
    </submittedName>
</protein>
<dbReference type="Proteomes" id="UP001652623">
    <property type="component" value="Chromosome 9"/>
</dbReference>
<keyword evidence="1" id="KW-0560">Oxidoreductase</keyword>
<dbReference type="PANTHER" id="PTHR13847:SF287">
    <property type="entry name" value="FAD-DEPENDENT OXIDOREDUCTASE DOMAIN-CONTAINING PROTEIN 1"/>
    <property type="match status" value="1"/>
</dbReference>
<evidence type="ECO:0000313" key="2">
    <source>
        <dbReference type="Proteomes" id="UP001652623"/>
    </source>
</evidence>